<dbReference type="Pfam" id="PF21356">
    <property type="entry name" value="Vps27_GAT-like"/>
    <property type="match status" value="1"/>
</dbReference>
<dbReference type="Gene3D" id="6.10.140.100">
    <property type="match status" value="1"/>
</dbReference>
<dbReference type="FunFam" id="1.25.40.90:FF:000031">
    <property type="entry name" value="Vacuolar protein sorting-associated protein 27"/>
    <property type="match status" value="1"/>
</dbReference>
<dbReference type="CDD" id="cd15735">
    <property type="entry name" value="FYVE_spVPS27p_like"/>
    <property type="match status" value="1"/>
</dbReference>
<organism evidence="16 17">
    <name type="scientific">Colletotrichum lupini</name>
    <dbReference type="NCBI Taxonomy" id="145971"/>
    <lineage>
        <taxon>Eukaryota</taxon>
        <taxon>Fungi</taxon>
        <taxon>Dikarya</taxon>
        <taxon>Ascomycota</taxon>
        <taxon>Pezizomycotina</taxon>
        <taxon>Sordariomycetes</taxon>
        <taxon>Hypocreomycetidae</taxon>
        <taxon>Glomerellales</taxon>
        <taxon>Glomerellaceae</taxon>
        <taxon>Colletotrichum</taxon>
        <taxon>Colletotrichum acutatum species complex</taxon>
    </lineage>
</organism>
<dbReference type="SUPFAM" id="SSF48464">
    <property type="entry name" value="ENTH/VHS domain"/>
    <property type="match status" value="1"/>
</dbReference>
<evidence type="ECO:0000256" key="12">
    <source>
        <dbReference type="PROSITE-ProRule" id="PRU00091"/>
    </source>
</evidence>
<feature type="region of interest" description="Disordered" evidence="13">
    <location>
        <begin position="294"/>
        <end position="323"/>
    </location>
</feature>
<dbReference type="SUPFAM" id="SSF57903">
    <property type="entry name" value="FYVE/PHD zinc finger"/>
    <property type="match status" value="1"/>
</dbReference>
<dbReference type="PROSITE" id="PS50179">
    <property type="entry name" value="VHS"/>
    <property type="match status" value="1"/>
</dbReference>
<dbReference type="GO" id="GO:0033565">
    <property type="term" value="C:ESCRT-0 complex"/>
    <property type="evidence" value="ECO:0007669"/>
    <property type="project" value="TreeGrafter"/>
</dbReference>
<keyword evidence="8" id="KW-0967">Endosome</keyword>
<dbReference type="AlphaFoldDB" id="A0A9Q8W8A2"/>
<dbReference type="PROSITE" id="PS50330">
    <property type="entry name" value="UIM"/>
    <property type="match status" value="1"/>
</dbReference>
<feature type="region of interest" description="Disordered" evidence="13">
    <location>
        <begin position="1129"/>
        <end position="1148"/>
    </location>
</feature>
<evidence type="ECO:0000256" key="6">
    <source>
        <dbReference type="ARBA" id="ARBA00022723"/>
    </source>
</evidence>
<evidence type="ECO:0000256" key="2">
    <source>
        <dbReference type="ARBA" id="ARBA00004125"/>
    </source>
</evidence>
<dbReference type="KEGG" id="clup:CLUP02_00407"/>
<dbReference type="CDD" id="cd16979">
    <property type="entry name" value="VHS_Vps27"/>
    <property type="match status" value="1"/>
</dbReference>
<dbReference type="FunFam" id="3.30.40.10:FF:000161">
    <property type="entry name" value="Vacuolar protein sorting-associated protein 27"/>
    <property type="match status" value="1"/>
</dbReference>
<dbReference type="Pfam" id="PF00300">
    <property type="entry name" value="His_Phos_1"/>
    <property type="match status" value="1"/>
</dbReference>
<dbReference type="Proteomes" id="UP000830671">
    <property type="component" value="Chromosome 1"/>
</dbReference>
<dbReference type="EMBL" id="CP019471">
    <property type="protein sequence ID" value="UQC73761.1"/>
    <property type="molecule type" value="Genomic_DNA"/>
</dbReference>
<evidence type="ECO:0000256" key="7">
    <source>
        <dbReference type="ARBA" id="ARBA00022737"/>
    </source>
</evidence>
<evidence type="ECO:0000256" key="10">
    <source>
        <dbReference type="ARBA" id="ARBA00022833"/>
    </source>
</evidence>
<dbReference type="GeneID" id="73334466"/>
<feature type="compositionally biased region" description="Low complexity" evidence="13">
    <location>
        <begin position="510"/>
        <end position="525"/>
    </location>
</feature>
<dbReference type="Gene3D" id="1.25.40.90">
    <property type="match status" value="1"/>
</dbReference>
<feature type="compositionally biased region" description="Polar residues" evidence="13">
    <location>
        <begin position="751"/>
        <end position="761"/>
    </location>
</feature>
<dbReference type="GO" id="GO:0006623">
    <property type="term" value="P:protein targeting to vacuole"/>
    <property type="evidence" value="ECO:0007669"/>
    <property type="project" value="TreeGrafter"/>
</dbReference>
<dbReference type="GO" id="GO:0032266">
    <property type="term" value="F:phosphatidylinositol-3-phosphate binding"/>
    <property type="evidence" value="ECO:0007669"/>
    <property type="project" value="TreeGrafter"/>
</dbReference>
<evidence type="ECO:0000256" key="11">
    <source>
        <dbReference type="ARBA" id="ARBA00023136"/>
    </source>
</evidence>
<dbReference type="InterPro" id="IPR011011">
    <property type="entry name" value="Znf_FYVE_PHD"/>
</dbReference>
<feature type="region of interest" description="Disordered" evidence="13">
    <location>
        <begin position="233"/>
        <end position="266"/>
    </location>
</feature>
<dbReference type="GO" id="GO:0043130">
    <property type="term" value="F:ubiquitin binding"/>
    <property type="evidence" value="ECO:0007669"/>
    <property type="project" value="InterPro"/>
</dbReference>
<dbReference type="PROSITE" id="PS50178">
    <property type="entry name" value="ZF_FYVE"/>
    <property type="match status" value="1"/>
</dbReference>
<comment type="function">
    <text evidence="1">Component of the ESCRT-0 complex which is the sorting receptor for ubiquitinated cargo proteins at the multivesicular body (MVB) and recruits ESCRT-I to the MVB outer membrane.</text>
</comment>
<keyword evidence="17" id="KW-1185">Reference proteome</keyword>
<name>A0A9Q8W8A2_9PEZI</name>
<keyword evidence="6" id="KW-0479">Metal-binding</keyword>
<dbReference type="SMART" id="SM00288">
    <property type="entry name" value="VHS"/>
    <property type="match status" value="1"/>
</dbReference>
<evidence type="ECO:0000256" key="13">
    <source>
        <dbReference type="SAM" id="MobiDB-lite"/>
    </source>
</evidence>
<dbReference type="PANTHER" id="PTHR47794:SF1">
    <property type="entry name" value="VACUOLAR PROTEIN SORTING-ASSOCIATED PROTEIN 27"/>
    <property type="match status" value="1"/>
</dbReference>
<dbReference type="SMART" id="SM00064">
    <property type="entry name" value="FYVE"/>
    <property type="match status" value="1"/>
</dbReference>
<evidence type="ECO:0000256" key="3">
    <source>
        <dbReference type="ARBA" id="ARBA00008597"/>
    </source>
</evidence>
<dbReference type="RefSeq" id="XP_049135413.1">
    <property type="nucleotide sequence ID" value="XM_049279456.1"/>
</dbReference>
<reference evidence="16" key="1">
    <citation type="journal article" date="2021" name="Mol. Plant Microbe Interact.">
        <title>Complete Genome Sequence of the Plant-Pathogenic Fungus Colletotrichum lupini.</title>
        <authorList>
            <person name="Baroncelli R."/>
            <person name="Pensec F."/>
            <person name="Da Lio D."/>
            <person name="Boufleur T."/>
            <person name="Vicente I."/>
            <person name="Sarrocco S."/>
            <person name="Picot A."/>
            <person name="Baraldi E."/>
            <person name="Sukno S."/>
            <person name="Thon M."/>
            <person name="Le Floch G."/>
        </authorList>
    </citation>
    <scope>NUCLEOTIDE SEQUENCE</scope>
    <source>
        <strain evidence="16">IMI 504893</strain>
    </source>
</reference>
<feature type="compositionally biased region" description="Low complexity" evidence="13">
    <location>
        <begin position="308"/>
        <end position="317"/>
    </location>
</feature>
<dbReference type="InterPro" id="IPR003903">
    <property type="entry name" value="UIM_dom"/>
</dbReference>
<dbReference type="InterPro" id="IPR049425">
    <property type="entry name" value="Vps27_GAT-like"/>
</dbReference>
<accession>A0A9Q8W8A2</accession>
<dbReference type="InterPro" id="IPR000306">
    <property type="entry name" value="Znf_FYVE"/>
</dbReference>
<dbReference type="GO" id="GO:0043328">
    <property type="term" value="P:protein transport to vacuole involved in ubiquitin-dependent protein catabolic process via the multivesicular body sorting pathway"/>
    <property type="evidence" value="ECO:0007669"/>
    <property type="project" value="TreeGrafter"/>
</dbReference>
<dbReference type="GO" id="GO:0010008">
    <property type="term" value="C:endosome membrane"/>
    <property type="evidence" value="ECO:0007669"/>
    <property type="project" value="UniProtKB-SubCell"/>
</dbReference>
<dbReference type="InterPro" id="IPR013083">
    <property type="entry name" value="Znf_RING/FYVE/PHD"/>
</dbReference>
<feature type="compositionally biased region" description="Low complexity" evidence="13">
    <location>
        <begin position="633"/>
        <end position="672"/>
    </location>
</feature>
<evidence type="ECO:0000256" key="9">
    <source>
        <dbReference type="ARBA" id="ARBA00022771"/>
    </source>
</evidence>
<dbReference type="InterPro" id="IPR017455">
    <property type="entry name" value="Znf_FYVE-rel"/>
</dbReference>
<evidence type="ECO:0000313" key="17">
    <source>
        <dbReference type="Proteomes" id="UP000830671"/>
    </source>
</evidence>
<feature type="domain" description="FYVE-type" evidence="14">
    <location>
        <begin position="168"/>
        <end position="228"/>
    </location>
</feature>
<gene>
    <name evidence="16" type="ORF">CLUP02_00407</name>
</gene>
<evidence type="ECO:0000313" key="16">
    <source>
        <dbReference type="EMBL" id="UQC73761.1"/>
    </source>
</evidence>
<dbReference type="Pfam" id="PF01363">
    <property type="entry name" value="FYVE"/>
    <property type="match status" value="1"/>
</dbReference>
<feature type="compositionally biased region" description="Polar residues" evidence="13">
    <location>
        <begin position="564"/>
        <end position="583"/>
    </location>
</feature>
<feature type="compositionally biased region" description="Polar residues" evidence="13">
    <location>
        <begin position="673"/>
        <end position="700"/>
    </location>
</feature>
<evidence type="ECO:0000256" key="8">
    <source>
        <dbReference type="ARBA" id="ARBA00022753"/>
    </source>
</evidence>
<comment type="subunit">
    <text evidence="4">Component of the ESCRT-0 complex composed of HSE1 and VPS27.</text>
</comment>
<feature type="region of interest" description="Disordered" evidence="13">
    <location>
        <begin position="751"/>
        <end position="770"/>
    </location>
</feature>
<protein>
    <recommendedName>
        <fullName evidence="5">Vacuolar protein sorting-associated protein 27</fullName>
    </recommendedName>
</protein>
<feature type="domain" description="VHS" evidence="15">
    <location>
        <begin position="26"/>
        <end position="150"/>
    </location>
</feature>
<dbReference type="Gene3D" id="3.40.50.1240">
    <property type="entry name" value="Phosphoglycerate mutase-like"/>
    <property type="match status" value="1"/>
</dbReference>
<keyword evidence="9 12" id="KW-0863">Zinc-finger</keyword>
<feature type="region of interest" description="Disordered" evidence="13">
    <location>
        <begin position="497"/>
        <end position="712"/>
    </location>
</feature>
<dbReference type="Pfam" id="PF00790">
    <property type="entry name" value="VHS"/>
    <property type="match status" value="1"/>
</dbReference>
<dbReference type="InterPro" id="IPR013078">
    <property type="entry name" value="His_Pase_superF_clade-1"/>
</dbReference>
<dbReference type="GO" id="GO:0008270">
    <property type="term" value="F:zinc ion binding"/>
    <property type="evidence" value="ECO:0007669"/>
    <property type="project" value="UniProtKB-KW"/>
</dbReference>
<keyword evidence="11" id="KW-0472">Membrane</keyword>
<feature type="compositionally biased region" description="Low complexity" evidence="13">
    <location>
        <begin position="889"/>
        <end position="908"/>
    </location>
</feature>
<dbReference type="SUPFAM" id="SSF53254">
    <property type="entry name" value="Phosphoglycerate mutase-like"/>
    <property type="match status" value="1"/>
</dbReference>
<sequence length="1185" mass="130274">MMGWWSSSANTALDEQIEKATGSSLEDIALNLEVSDVIRSKTVQPKEAMRSLKRRIGNKNPNTQLSALNLTDTCVKNGGTHFLAEIASREFMDNLTSLLQAVGPAAVNHEVKQKILELIQSWAAATEGRLELGYIGEVYKTLQREGHQFPPKISVSSSMIDSSAPPEWVDSDVCMRCRTAFTFTNRKHHCRNCGNCFDQQCSAKSLPLPHLGIMQPVRVDDGCYAKLMDRSAKGGAAPPSPLSQDRSPTYPYKTRSTSAMQPRNARVDDAFDEDLKKALAMSLEEVKGYSQGYVAPTANGPSGPKVNGSSAPAASSGADEEDDDLKAAIAASLADMEEQKQRHAAVLKEHTSNPGPNPTQQFSLPKNDYELTPVEAENINLFATLVDRLQTQPPGTILREPQIQELYDSIGTLRPKLARTYGETMSKHDTLLDLHAKLSTVVRYYDRMLEERLSKAYSQHAIGGGYNLPPRQSGAYPTLQGSAPGGAGLAENFYTGSQQMDYGHAPPPQAYAQHPQHTPQPQYATFDKRASMAGPPGGPYPGQEPQRTDSWRSGAGPVPDGQYAPQQSYAPSEPPQANHQNQPGQPPGTPSADPNASYYFNPQQPSAPPSAPPNADPNPSPYPNLQQPVQYRQAMPPQQTPTQTPAQPEQPTQQQAPPQQQSYWQPSVPQQSAHPQQHWQGQYNSGYTQESFPSAPQNAPKQPALSAFQGQGEPNTSIFRLENELQNEKSPFNMYISNTGFPHVNFAASSKSTIPSDSQFPPGSKSRSRNPFHRLLTVEEATKARVQPPPANHGTAPARRETPLSAPVIGAECNAKRRNTRQGTVEGPYGNPRGTRPVHRLNRLSRSLHRTAHTHAKQGNFPENWGNPVFPISIHTHKHLAPPPRQFISSSSSSYLKKSSKKPTTTSNKMPVQIHLVRHAQGFHNLSLENEALRDPLLTEKGKQQCADLRAAFPHHDRITHLVASPLRRTLYTCLLGFGSDSSSSGSPGSSLKVLALPEVQEVSDAPCDTGSAIKDVEAEFAGRVDFSRVPEDWIDKAGPGSRWEPTLEKLEARSAEARRALRELVGGDVSGDAQVVVVTHGGILHFLTDDWYGIAPKKATGWENTEYRSYEFEDATGQDPKALLKETQESWQRRKGEDTRPTPEQQAELRQTFYREMEPYLKYSPERGWMQNHGLDIVGASLFA</sequence>
<evidence type="ECO:0000256" key="1">
    <source>
        <dbReference type="ARBA" id="ARBA00003067"/>
    </source>
</evidence>
<comment type="similarity">
    <text evidence="3">Belongs to the VPS27 family.</text>
</comment>
<dbReference type="CDD" id="cd07067">
    <property type="entry name" value="HP_PGM_like"/>
    <property type="match status" value="1"/>
</dbReference>
<evidence type="ECO:0000259" key="15">
    <source>
        <dbReference type="PROSITE" id="PS50179"/>
    </source>
</evidence>
<dbReference type="Gene3D" id="1.20.5.1940">
    <property type="match status" value="1"/>
</dbReference>
<evidence type="ECO:0000256" key="5">
    <source>
        <dbReference type="ARBA" id="ARBA00017753"/>
    </source>
</evidence>
<feature type="region of interest" description="Disordered" evidence="13">
    <location>
        <begin position="880"/>
        <end position="908"/>
    </location>
</feature>
<comment type="subcellular location">
    <subcellularLocation>
        <location evidence="2">Endosome membrane</location>
        <topology evidence="2">Peripheral membrane protein</topology>
        <orientation evidence="2">Cytoplasmic side</orientation>
    </subcellularLocation>
</comment>
<keyword evidence="10" id="KW-0862">Zinc</keyword>
<dbReference type="SMART" id="SM00726">
    <property type="entry name" value="UIM"/>
    <property type="match status" value="2"/>
</dbReference>
<feature type="compositionally biased region" description="Basic and acidic residues" evidence="13">
    <location>
        <begin position="1129"/>
        <end position="1142"/>
    </location>
</feature>
<feature type="region of interest" description="Disordered" evidence="13">
    <location>
        <begin position="815"/>
        <end position="838"/>
    </location>
</feature>
<evidence type="ECO:0000259" key="14">
    <source>
        <dbReference type="PROSITE" id="PS50178"/>
    </source>
</evidence>
<keyword evidence="7" id="KW-0677">Repeat</keyword>
<proteinExistence type="inferred from homology"/>
<dbReference type="SMART" id="SM00855">
    <property type="entry name" value="PGAM"/>
    <property type="match status" value="1"/>
</dbReference>
<dbReference type="CDD" id="cd21385">
    <property type="entry name" value="GAT_Vps27"/>
    <property type="match status" value="1"/>
</dbReference>
<feature type="compositionally biased region" description="Pro residues" evidence="13">
    <location>
        <begin position="605"/>
        <end position="622"/>
    </location>
</feature>
<dbReference type="InterPro" id="IPR002014">
    <property type="entry name" value="VHS_dom"/>
</dbReference>
<dbReference type="InterPro" id="IPR029033">
    <property type="entry name" value="His_PPase_superfam"/>
</dbReference>
<dbReference type="Gene3D" id="3.30.40.10">
    <property type="entry name" value="Zinc/RING finger domain, C3HC4 (zinc finger)"/>
    <property type="match status" value="1"/>
</dbReference>
<evidence type="ECO:0000256" key="4">
    <source>
        <dbReference type="ARBA" id="ARBA00011446"/>
    </source>
</evidence>
<dbReference type="PANTHER" id="PTHR47794">
    <property type="entry name" value="VACUOLAR PROTEIN SORTING-ASSOCIATED PROTEIN 27"/>
    <property type="match status" value="1"/>
</dbReference>
<dbReference type="FunFam" id="1.20.5.1940:FF:000001">
    <property type="entry name" value="Vacuolar protein sorting-associated protein 27"/>
    <property type="match status" value="1"/>
</dbReference>
<feature type="region of interest" description="Disordered" evidence="13">
    <location>
        <begin position="473"/>
        <end position="492"/>
    </location>
</feature>
<dbReference type="Pfam" id="PF02809">
    <property type="entry name" value="UIM"/>
    <property type="match status" value="2"/>
</dbReference>
<dbReference type="InterPro" id="IPR008942">
    <property type="entry name" value="ENTH_VHS"/>
</dbReference>